<evidence type="ECO:0000313" key="1">
    <source>
        <dbReference type="EMBL" id="EMY77023.1"/>
    </source>
</evidence>
<protein>
    <submittedName>
        <fullName evidence="1">Uncharacterized protein</fullName>
    </submittedName>
</protein>
<accession>N1WMK4</accession>
<dbReference type="Proteomes" id="UP000012313">
    <property type="component" value="Unassembled WGS sequence"/>
</dbReference>
<dbReference type="EMBL" id="AOHC02000041">
    <property type="protein sequence ID" value="EMY77023.1"/>
    <property type="molecule type" value="Genomic_DNA"/>
</dbReference>
<gene>
    <name evidence="1" type="ORF">LEP1GSC060_3131</name>
</gene>
<name>N1WMK4_9LEPT</name>
<organism evidence="1 2">
    <name type="scientific">Leptospira weilii serovar Ranarum str. ICFT</name>
    <dbReference type="NCBI Taxonomy" id="1218598"/>
    <lineage>
        <taxon>Bacteria</taxon>
        <taxon>Pseudomonadati</taxon>
        <taxon>Spirochaetota</taxon>
        <taxon>Spirochaetia</taxon>
        <taxon>Leptospirales</taxon>
        <taxon>Leptospiraceae</taxon>
        <taxon>Leptospira</taxon>
    </lineage>
</organism>
<keyword evidence="2" id="KW-1185">Reference proteome</keyword>
<comment type="caution">
    <text evidence="1">The sequence shown here is derived from an EMBL/GenBank/DDBJ whole genome shotgun (WGS) entry which is preliminary data.</text>
</comment>
<dbReference type="STRING" id="1218598.LEP1GSC060_3131"/>
<dbReference type="AlphaFoldDB" id="N1WMK4"/>
<proteinExistence type="predicted"/>
<evidence type="ECO:0000313" key="2">
    <source>
        <dbReference type="Proteomes" id="UP000012313"/>
    </source>
</evidence>
<sequence length="40" mass="4549">MFKDESRFTGGFAILFYSENLGCVLLSHLNSRSSDVVFFN</sequence>
<reference evidence="1" key="1">
    <citation type="submission" date="2013-03" db="EMBL/GenBank/DDBJ databases">
        <authorList>
            <person name="Harkins D.M."/>
            <person name="Durkin A.S."/>
            <person name="Brinkac L.M."/>
            <person name="Haft D.H."/>
            <person name="Selengut J.D."/>
            <person name="Sanka R."/>
            <person name="DePew J."/>
            <person name="Purushe J."/>
            <person name="Hartskeerl R.A."/>
            <person name="Ahmed A."/>
            <person name="van der Linden H."/>
            <person name="Goris M.G.A."/>
            <person name="Vinetz J.M."/>
            <person name="Sutton G.G."/>
            <person name="Nierman W.C."/>
            <person name="Fouts D.E."/>
        </authorList>
    </citation>
    <scope>NUCLEOTIDE SEQUENCE [LARGE SCALE GENOMIC DNA]</scope>
    <source>
        <strain evidence="1">ICFT</strain>
    </source>
</reference>